<organism evidence="2 3">
    <name type="scientific">Stieleria magnilauensis</name>
    <dbReference type="NCBI Taxonomy" id="2527963"/>
    <lineage>
        <taxon>Bacteria</taxon>
        <taxon>Pseudomonadati</taxon>
        <taxon>Planctomycetota</taxon>
        <taxon>Planctomycetia</taxon>
        <taxon>Pirellulales</taxon>
        <taxon>Pirellulaceae</taxon>
        <taxon>Stieleria</taxon>
    </lineage>
</organism>
<dbReference type="EMBL" id="CP036432">
    <property type="protein sequence ID" value="QDV82697.1"/>
    <property type="molecule type" value="Genomic_DNA"/>
</dbReference>
<dbReference type="InterPro" id="IPR050237">
    <property type="entry name" value="ATP-dep_AMP-bd_enzyme"/>
</dbReference>
<protein>
    <submittedName>
        <fullName evidence="2">Long-chain-fatty-acid--CoA ligase</fullName>
        <ecNumber evidence="2">6.2.1.3</ecNumber>
    </submittedName>
</protein>
<dbReference type="InterPro" id="IPR020845">
    <property type="entry name" value="AMP-binding_CS"/>
</dbReference>
<evidence type="ECO:0000313" key="3">
    <source>
        <dbReference type="Proteomes" id="UP000318081"/>
    </source>
</evidence>
<evidence type="ECO:0000313" key="2">
    <source>
        <dbReference type="EMBL" id="QDV82697.1"/>
    </source>
</evidence>
<dbReference type="Pfam" id="PF00501">
    <property type="entry name" value="AMP-binding"/>
    <property type="match status" value="1"/>
</dbReference>
<keyword evidence="2" id="KW-0436">Ligase</keyword>
<dbReference type="PANTHER" id="PTHR43767:SF1">
    <property type="entry name" value="NONRIBOSOMAL PEPTIDE SYNTHASE PES1 (EUROFUNG)-RELATED"/>
    <property type="match status" value="1"/>
</dbReference>
<dbReference type="Proteomes" id="UP000318081">
    <property type="component" value="Chromosome"/>
</dbReference>
<dbReference type="PANTHER" id="PTHR43767">
    <property type="entry name" value="LONG-CHAIN-FATTY-ACID--COA LIGASE"/>
    <property type="match status" value="1"/>
</dbReference>
<proteinExistence type="predicted"/>
<dbReference type="Gene3D" id="3.40.50.12780">
    <property type="entry name" value="N-terminal domain of ligase-like"/>
    <property type="match status" value="1"/>
</dbReference>
<gene>
    <name evidence="2" type="primary">lcfB_3</name>
    <name evidence="2" type="ORF">TBK1r_16290</name>
</gene>
<name>A0ABX5XLY0_9BACT</name>
<dbReference type="InterPro" id="IPR000873">
    <property type="entry name" value="AMP-dep_synth/lig_dom"/>
</dbReference>
<dbReference type="RefSeq" id="WP_419581105.1">
    <property type="nucleotide sequence ID" value="NZ_CP036432.1"/>
</dbReference>
<dbReference type="EC" id="6.2.1.3" evidence="2"/>
<dbReference type="Pfam" id="PF23562">
    <property type="entry name" value="AMP-binding_C_3"/>
    <property type="match status" value="1"/>
</dbReference>
<reference evidence="2 3" key="1">
    <citation type="submission" date="2019-02" db="EMBL/GenBank/DDBJ databases">
        <title>Deep-cultivation of Planctomycetes and their phenomic and genomic characterization uncovers novel biology.</title>
        <authorList>
            <person name="Wiegand S."/>
            <person name="Jogler M."/>
            <person name="Boedeker C."/>
            <person name="Pinto D."/>
            <person name="Vollmers J."/>
            <person name="Rivas-Marin E."/>
            <person name="Kohn T."/>
            <person name="Peeters S.H."/>
            <person name="Heuer A."/>
            <person name="Rast P."/>
            <person name="Oberbeckmann S."/>
            <person name="Bunk B."/>
            <person name="Jeske O."/>
            <person name="Meyerdierks A."/>
            <person name="Storesund J.E."/>
            <person name="Kallscheuer N."/>
            <person name="Luecker S."/>
            <person name="Lage O.M."/>
            <person name="Pohl T."/>
            <person name="Merkel B.J."/>
            <person name="Hornburger P."/>
            <person name="Mueller R.-W."/>
            <person name="Bruemmer F."/>
            <person name="Labrenz M."/>
            <person name="Spormann A.M."/>
            <person name="Op den Camp H."/>
            <person name="Overmann J."/>
            <person name="Amann R."/>
            <person name="Jetten M.S.M."/>
            <person name="Mascher T."/>
            <person name="Medema M.H."/>
            <person name="Devos D.P."/>
            <person name="Kaster A.-K."/>
            <person name="Ovreas L."/>
            <person name="Rohde M."/>
            <person name="Galperin M.Y."/>
            <person name="Jogler C."/>
        </authorList>
    </citation>
    <scope>NUCLEOTIDE SEQUENCE [LARGE SCALE GENOMIC DNA]</scope>
    <source>
        <strain evidence="2 3">TBK1r</strain>
    </source>
</reference>
<dbReference type="SUPFAM" id="SSF56801">
    <property type="entry name" value="Acetyl-CoA synthetase-like"/>
    <property type="match status" value="1"/>
</dbReference>
<accession>A0ABX5XLY0</accession>
<dbReference type="GO" id="GO:0004467">
    <property type="term" value="F:long-chain fatty acid-CoA ligase activity"/>
    <property type="evidence" value="ECO:0007669"/>
    <property type="project" value="UniProtKB-EC"/>
</dbReference>
<dbReference type="InterPro" id="IPR042099">
    <property type="entry name" value="ANL_N_sf"/>
</dbReference>
<dbReference type="PROSITE" id="PS00455">
    <property type="entry name" value="AMP_BINDING"/>
    <property type="match status" value="1"/>
</dbReference>
<feature type="domain" description="AMP-dependent synthetase/ligase" evidence="1">
    <location>
        <begin position="29"/>
        <end position="354"/>
    </location>
</feature>
<sequence length="500" mass="54904">MVPSSIRTLVDALNRNAEQFAAGRALLLWDHSDAFQATDSVTWAELGRWVKAVAALLRSHDSHHAPLMHVVRNTPADVVIALACQATGIIEIPVDVDGGDDYLASCRRKIDCDWLDDAAKQELVRRGYEATRSNSARSVVVELPQVSPTNDALVLWTSGTSGEPKGVALSHASQLLNAAAKLRSVPQSTTDLRLTVLSIAHGYARTCDLGTWLLSGCTLAIARGFEGWQRVCERHEPTLCNLVPSLAGRVLESGTVPPSLRLVGCGGAAMTEDQFWRWGERGVTVIQGYGLTEAGPVIASQTPDDSIPGHAGRFVDGWEYRLAEEPVDEGGPNEARPAEGRLFVRGPHLMRGYWQDPDATACRIDAAGWLDTGDRVRVCPSTRQLQILGRCDDRIVLSNGHKIDPMGLEQRLVAINGVRTAVVSAGAERRSVEFWVETTESTLPMPEIDAIVRTLPRWEQPKRIHRLVFPENLRQQLLNRKGAIRRSEMLRYLDRSTGSC</sequence>
<evidence type="ECO:0000259" key="1">
    <source>
        <dbReference type="Pfam" id="PF00501"/>
    </source>
</evidence>
<keyword evidence="3" id="KW-1185">Reference proteome</keyword>